<evidence type="ECO:0000259" key="1">
    <source>
        <dbReference type="Pfam" id="PF00534"/>
    </source>
</evidence>
<dbReference type="Gene3D" id="3.40.50.2000">
    <property type="entry name" value="Glycogen Phosphorylase B"/>
    <property type="match status" value="2"/>
</dbReference>
<dbReference type="SUPFAM" id="SSF53756">
    <property type="entry name" value="UDP-Glycosyltransferase/glycogen phosphorylase"/>
    <property type="match status" value="1"/>
</dbReference>
<reference evidence="2 3" key="1">
    <citation type="submission" date="2018-08" db="EMBL/GenBank/DDBJ databases">
        <title>A genome reference for cultivated species of the human gut microbiota.</title>
        <authorList>
            <person name="Zou Y."/>
            <person name="Xue W."/>
            <person name="Luo G."/>
        </authorList>
    </citation>
    <scope>NUCLEOTIDE SEQUENCE [LARGE SCALE GENOMIC DNA]</scope>
    <source>
        <strain evidence="2 3">OM05-15BH</strain>
    </source>
</reference>
<dbReference type="Proteomes" id="UP000260983">
    <property type="component" value="Unassembled WGS sequence"/>
</dbReference>
<comment type="caution">
    <text evidence="2">The sequence shown here is derived from an EMBL/GenBank/DDBJ whole genome shotgun (WGS) entry which is preliminary data.</text>
</comment>
<gene>
    <name evidence="2" type="ORF">DXB65_22840</name>
</gene>
<proteinExistence type="predicted"/>
<dbReference type="RefSeq" id="WP_117725679.1">
    <property type="nucleotide sequence ID" value="NZ_QSUL01000027.1"/>
</dbReference>
<dbReference type="GO" id="GO:0016757">
    <property type="term" value="F:glycosyltransferase activity"/>
    <property type="evidence" value="ECO:0007669"/>
    <property type="project" value="InterPro"/>
</dbReference>
<sequence>MILNKPLKIVYCIPSLAVVGGGQRILAIKANYFVEKYGYEIHVVITDNGDKQPYFHLHPSIQVHNLDVNYDRVVPLYRRFFSYFYNRHLHKKRLNKCLKQLNPDFTVLMLRRELSFIMKMTDGSIKIAENHFEKHSYLNNANYGLLRYFPKFIWKKWQKKQIECLKKIRKFVVLTYEDAEQWDELNNVAVIPNPLTFIPTHISSYSSKQVIAVGRYVHQKGFDLLISAWKVIASKHKDWLLKIYGDGPLREALQQQINDAGIWDSCKLEFPVKDIAEKYAESSIFVLSSRFEGFGLVIVEAMACGLPVISFDCPCGPKDIIMNNKDGMLVSSGDVDGLVRQLLYLIEHDERRKQMGNSALVNVQRYKIENIAILWKDLFNMLLQEKNSK</sequence>
<name>A0A3E5AYJ6_9BACE</name>
<dbReference type="PANTHER" id="PTHR12526">
    <property type="entry name" value="GLYCOSYLTRANSFERASE"/>
    <property type="match status" value="1"/>
</dbReference>
<dbReference type="PANTHER" id="PTHR12526:SF630">
    <property type="entry name" value="GLYCOSYLTRANSFERASE"/>
    <property type="match status" value="1"/>
</dbReference>
<dbReference type="AlphaFoldDB" id="A0A3E5AYJ6"/>
<evidence type="ECO:0000313" key="2">
    <source>
        <dbReference type="EMBL" id="RGN30322.1"/>
    </source>
</evidence>
<dbReference type="EMBL" id="QSUL01000027">
    <property type="protein sequence ID" value="RGN30322.1"/>
    <property type="molecule type" value="Genomic_DNA"/>
</dbReference>
<organism evidence="2 3">
    <name type="scientific">Bacteroides oleiciplenus</name>
    <dbReference type="NCBI Taxonomy" id="626931"/>
    <lineage>
        <taxon>Bacteria</taxon>
        <taxon>Pseudomonadati</taxon>
        <taxon>Bacteroidota</taxon>
        <taxon>Bacteroidia</taxon>
        <taxon>Bacteroidales</taxon>
        <taxon>Bacteroidaceae</taxon>
        <taxon>Bacteroides</taxon>
    </lineage>
</organism>
<evidence type="ECO:0000313" key="3">
    <source>
        <dbReference type="Proteomes" id="UP000260983"/>
    </source>
</evidence>
<feature type="domain" description="Glycosyl transferase family 1" evidence="1">
    <location>
        <begin position="207"/>
        <end position="359"/>
    </location>
</feature>
<keyword evidence="2" id="KW-0808">Transferase</keyword>
<dbReference type="Pfam" id="PF00534">
    <property type="entry name" value="Glycos_transf_1"/>
    <property type="match status" value="1"/>
</dbReference>
<protein>
    <submittedName>
        <fullName evidence="2">Glycosyltransferase family 4 protein</fullName>
    </submittedName>
</protein>
<dbReference type="InterPro" id="IPR001296">
    <property type="entry name" value="Glyco_trans_1"/>
</dbReference>
<accession>A0A3E5AYJ6</accession>
<dbReference type="CDD" id="cd03820">
    <property type="entry name" value="GT4_AmsD-like"/>
    <property type="match status" value="1"/>
</dbReference>